<protein>
    <submittedName>
        <fullName evidence="1">Uncharacterized protein</fullName>
    </submittedName>
</protein>
<dbReference type="AlphaFoldDB" id="A0A072PAP6"/>
<reference evidence="1 2" key="1">
    <citation type="submission" date="2013-03" db="EMBL/GenBank/DDBJ databases">
        <title>The Genome Sequence of Exophiala aquamarina CBS 119918.</title>
        <authorList>
            <consortium name="The Broad Institute Genomics Platform"/>
            <person name="Cuomo C."/>
            <person name="de Hoog S."/>
            <person name="Gorbushina A."/>
            <person name="Walker B."/>
            <person name="Young S.K."/>
            <person name="Zeng Q."/>
            <person name="Gargeya S."/>
            <person name="Fitzgerald M."/>
            <person name="Haas B."/>
            <person name="Abouelleil A."/>
            <person name="Allen A.W."/>
            <person name="Alvarado L."/>
            <person name="Arachchi H.M."/>
            <person name="Berlin A.M."/>
            <person name="Chapman S.B."/>
            <person name="Gainer-Dewar J."/>
            <person name="Goldberg J."/>
            <person name="Griggs A."/>
            <person name="Gujja S."/>
            <person name="Hansen M."/>
            <person name="Howarth C."/>
            <person name="Imamovic A."/>
            <person name="Ireland A."/>
            <person name="Larimer J."/>
            <person name="McCowan C."/>
            <person name="Murphy C."/>
            <person name="Pearson M."/>
            <person name="Poon T.W."/>
            <person name="Priest M."/>
            <person name="Roberts A."/>
            <person name="Saif S."/>
            <person name="Shea T."/>
            <person name="Sisk P."/>
            <person name="Sykes S."/>
            <person name="Wortman J."/>
            <person name="Nusbaum C."/>
            <person name="Birren B."/>
        </authorList>
    </citation>
    <scope>NUCLEOTIDE SEQUENCE [LARGE SCALE GENOMIC DNA]</scope>
    <source>
        <strain evidence="1 2">CBS 119918</strain>
    </source>
</reference>
<accession>A0A072PAP6</accession>
<keyword evidence="2" id="KW-1185">Reference proteome</keyword>
<dbReference type="OrthoDB" id="10264636at2759"/>
<sequence length="321" mass="35816">MDWLAAENVAIFPSTYLKQSEASVSKRGLYYDRRATRVLCDLREVNGGIHVNTTFSQLTVPVDPYVIPGRPSSGLIPTVKSEPIGELGAGYVLHANPTQNLLTLDSYSDKTLSAYVSRMCLTNVMSNLVPFSKPVSYNASEYILWSRYVASGSKILTPDPVIRNLKTDTIGSTTLGLGFDLPGRTLTYPEGYWNTRNELTHSLAEWQKGQLYFFANDPSMPSETRAEWSKWGYAKDGFTDNNHFSRKMYLRDRRRLLKDDFIITAKTAAYPSVEASANNPIAVNTFSPVQDVPYSVLRPKLLNADVVLNPSTVGQPDHTEL</sequence>
<dbReference type="Proteomes" id="UP000027920">
    <property type="component" value="Unassembled WGS sequence"/>
</dbReference>
<evidence type="ECO:0000313" key="1">
    <source>
        <dbReference type="EMBL" id="KEF56328.1"/>
    </source>
</evidence>
<dbReference type="HOGENOM" id="CLU_866074_0_0_1"/>
<dbReference type="EMBL" id="AMGV01000006">
    <property type="protein sequence ID" value="KEF56328.1"/>
    <property type="molecule type" value="Genomic_DNA"/>
</dbReference>
<dbReference type="GeneID" id="25282822"/>
<comment type="caution">
    <text evidence="1">The sequence shown here is derived from an EMBL/GenBank/DDBJ whole genome shotgun (WGS) entry which is preliminary data.</text>
</comment>
<proteinExistence type="predicted"/>
<dbReference type="RefSeq" id="XP_013258918.1">
    <property type="nucleotide sequence ID" value="XM_013403464.1"/>
</dbReference>
<evidence type="ECO:0000313" key="2">
    <source>
        <dbReference type="Proteomes" id="UP000027920"/>
    </source>
</evidence>
<dbReference type="VEuPathDB" id="FungiDB:A1O9_07909"/>
<gene>
    <name evidence="1" type="ORF">A1O9_07909</name>
</gene>
<organism evidence="1 2">
    <name type="scientific">Exophiala aquamarina CBS 119918</name>
    <dbReference type="NCBI Taxonomy" id="1182545"/>
    <lineage>
        <taxon>Eukaryota</taxon>
        <taxon>Fungi</taxon>
        <taxon>Dikarya</taxon>
        <taxon>Ascomycota</taxon>
        <taxon>Pezizomycotina</taxon>
        <taxon>Eurotiomycetes</taxon>
        <taxon>Chaetothyriomycetidae</taxon>
        <taxon>Chaetothyriales</taxon>
        <taxon>Herpotrichiellaceae</taxon>
        <taxon>Exophiala</taxon>
    </lineage>
</organism>
<name>A0A072PAP6_9EURO</name>